<accession>A0A4R8C7F8</accession>
<dbReference type="EMBL" id="SODP01000002">
    <property type="protein sequence ID" value="TDW71181.1"/>
    <property type="molecule type" value="Genomic_DNA"/>
</dbReference>
<comment type="caution">
    <text evidence="2">The sequence shown here is derived from an EMBL/GenBank/DDBJ whole genome shotgun (WGS) entry which is preliminary data.</text>
</comment>
<protein>
    <recommendedName>
        <fullName evidence="4">PH (Pleckstrin Homology) domain-containing protein</fullName>
    </recommendedName>
</protein>
<name>A0A4R8C7F8_9ACTN</name>
<keyword evidence="1" id="KW-1133">Transmembrane helix</keyword>
<feature type="transmembrane region" description="Helical" evidence="1">
    <location>
        <begin position="33"/>
        <end position="53"/>
    </location>
</feature>
<reference evidence="2 3" key="1">
    <citation type="submission" date="2019-03" db="EMBL/GenBank/DDBJ databases">
        <title>Genomic Encyclopedia of Type Strains, Phase III (KMG-III): the genomes of soil and plant-associated and newly described type strains.</title>
        <authorList>
            <person name="Whitman W."/>
        </authorList>
    </citation>
    <scope>NUCLEOTIDE SEQUENCE [LARGE SCALE GENOMIC DNA]</scope>
    <source>
        <strain evidence="2 3">VKM Ac-2573</strain>
    </source>
</reference>
<keyword evidence="1" id="KW-0472">Membrane</keyword>
<keyword evidence="1" id="KW-0812">Transmembrane</keyword>
<evidence type="ECO:0000256" key="1">
    <source>
        <dbReference type="SAM" id="Phobius"/>
    </source>
</evidence>
<keyword evidence="3" id="KW-1185">Reference proteome</keyword>
<proteinExistence type="predicted"/>
<evidence type="ECO:0008006" key="4">
    <source>
        <dbReference type="Google" id="ProtNLM"/>
    </source>
</evidence>
<organism evidence="2 3">
    <name type="scientific">Kribbella pratensis</name>
    <dbReference type="NCBI Taxonomy" id="2512112"/>
    <lineage>
        <taxon>Bacteria</taxon>
        <taxon>Bacillati</taxon>
        <taxon>Actinomycetota</taxon>
        <taxon>Actinomycetes</taxon>
        <taxon>Propionibacteriales</taxon>
        <taxon>Kribbellaceae</taxon>
        <taxon>Kribbella</taxon>
    </lineage>
</organism>
<gene>
    <name evidence="2" type="ORF">EV653_5261</name>
</gene>
<sequence>MGTGLGPADWAAEFGRAGEVRIPPRRRVTALKAVLYGFLVANEVASVVSAALGRQSWRWWPLFCVVAVPTAVPVVWMYARISLSGRPILIVDRSGVSLGRKRLTWDEITAIESPSSRRRRPSDPRRPVDASRGWVGFVTVVPAVDRRKRQISVGGDHVNDLEGLAVWLDALAREHQVGNRTA</sequence>
<dbReference type="Proteomes" id="UP000295146">
    <property type="component" value="Unassembled WGS sequence"/>
</dbReference>
<evidence type="ECO:0000313" key="2">
    <source>
        <dbReference type="EMBL" id="TDW71181.1"/>
    </source>
</evidence>
<feature type="transmembrane region" description="Helical" evidence="1">
    <location>
        <begin position="59"/>
        <end position="79"/>
    </location>
</feature>
<evidence type="ECO:0000313" key="3">
    <source>
        <dbReference type="Proteomes" id="UP000295146"/>
    </source>
</evidence>
<dbReference type="AlphaFoldDB" id="A0A4R8C7F8"/>